<evidence type="ECO:0000259" key="6">
    <source>
        <dbReference type="Pfam" id="PF04542"/>
    </source>
</evidence>
<evidence type="ECO:0000256" key="4">
    <source>
        <dbReference type="ARBA" id="ARBA00023163"/>
    </source>
</evidence>
<dbReference type="RefSeq" id="WP_344805161.1">
    <property type="nucleotide sequence ID" value="NZ_BAABAB010000017.1"/>
</dbReference>
<protein>
    <submittedName>
        <fullName evidence="9">RNA polymerase sigma factor</fullName>
    </submittedName>
</protein>
<evidence type="ECO:0000256" key="2">
    <source>
        <dbReference type="ARBA" id="ARBA00023015"/>
    </source>
</evidence>
<feature type="domain" description="RNA polymerase sigma-70 region 2" evidence="6">
    <location>
        <begin position="39"/>
        <end position="105"/>
    </location>
</feature>
<dbReference type="Pfam" id="PF20239">
    <property type="entry name" value="DUF6596"/>
    <property type="match status" value="1"/>
</dbReference>
<organism evidence="9 10">
    <name type="scientific">Microlunatus ginsengisoli</name>
    <dbReference type="NCBI Taxonomy" id="363863"/>
    <lineage>
        <taxon>Bacteria</taxon>
        <taxon>Bacillati</taxon>
        <taxon>Actinomycetota</taxon>
        <taxon>Actinomycetes</taxon>
        <taxon>Propionibacteriales</taxon>
        <taxon>Propionibacteriaceae</taxon>
        <taxon>Microlunatus</taxon>
    </lineage>
</organism>
<name>A0ABP6ZYT2_9ACTN</name>
<comment type="similarity">
    <text evidence="1">Belongs to the sigma-70 factor family. ECF subfamily.</text>
</comment>
<feature type="region of interest" description="Disordered" evidence="5">
    <location>
        <begin position="1"/>
        <end position="26"/>
    </location>
</feature>
<dbReference type="InterPro" id="IPR013325">
    <property type="entry name" value="RNA_pol_sigma_r2"/>
</dbReference>
<dbReference type="Pfam" id="PF04542">
    <property type="entry name" value="Sigma70_r2"/>
    <property type="match status" value="1"/>
</dbReference>
<feature type="compositionally biased region" description="Low complexity" evidence="5">
    <location>
        <begin position="1"/>
        <end position="10"/>
    </location>
</feature>
<proteinExistence type="inferred from homology"/>
<evidence type="ECO:0000313" key="10">
    <source>
        <dbReference type="Proteomes" id="UP001501490"/>
    </source>
</evidence>
<keyword evidence="4" id="KW-0804">Transcription</keyword>
<dbReference type="Pfam" id="PF08281">
    <property type="entry name" value="Sigma70_r4_2"/>
    <property type="match status" value="1"/>
</dbReference>
<dbReference type="SUPFAM" id="SSF88659">
    <property type="entry name" value="Sigma3 and sigma4 domains of RNA polymerase sigma factors"/>
    <property type="match status" value="1"/>
</dbReference>
<dbReference type="InterPro" id="IPR013249">
    <property type="entry name" value="RNA_pol_sigma70_r4_t2"/>
</dbReference>
<comment type="caution">
    <text evidence="9">The sequence shown here is derived from an EMBL/GenBank/DDBJ whole genome shotgun (WGS) entry which is preliminary data.</text>
</comment>
<dbReference type="SUPFAM" id="SSF88946">
    <property type="entry name" value="Sigma2 domain of RNA polymerase sigma factors"/>
    <property type="match status" value="1"/>
</dbReference>
<keyword evidence="10" id="KW-1185">Reference proteome</keyword>
<evidence type="ECO:0000256" key="5">
    <source>
        <dbReference type="SAM" id="MobiDB-lite"/>
    </source>
</evidence>
<dbReference type="InterPro" id="IPR011990">
    <property type="entry name" value="TPR-like_helical_dom_sf"/>
</dbReference>
<dbReference type="PANTHER" id="PTHR47756:SF2">
    <property type="entry name" value="BLL6612 PROTEIN"/>
    <property type="match status" value="1"/>
</dbReference>
<feature type="region of interest" description="Disordered" evidence="5">
    <location>
        <begin position="115"/>
        <end position="140"/>
    </location>
</feature>
<dbReference type="Proteomes" id="UP001501490">
    <property type="component" value="Unassembled WGS sequence"/>
</dbReference>
<evidence type="ECO:0000259" key="8">
    <source>
        <dbReference type="Pfam" id="PF20239"/>
    </source>
</evidence>
<dbReference type="EMBL" id="BAABAB010000017">
    <property type="protein sequence ID" value="GAA3622568.1"/>
    <property type="molecule type" value="Genomic_DNA"/>
</dbReference>
<sequence>MSSPDGAPLPDGVPPDGVPGGATGGVPGGVTDAALAQVVRAEAGLIVASMHRRLGDFDLAEEAVQEAIITALRVWRAEGVPANPGGWLTVTARRKAIDLLRTGARNRRLIDTLGEDPLSAAGSGPDSADGPGFPGGPDSLGGSDERVPMLFACCHPALAAESRLALTLRAVVGMTTPQLARAFLVPEPTMAQRLVRAKRKITAAGIPFAVPAGEQLAGRLDDVLTVVAVAYNAGYLDPAATMVADDAIWLAELVARALPTEPEAWGLLALLTFLSSRASARFGADGRLLTLAEQDRSRWDGVAIARADGYLAHAAAMRRRGRFQLQAAIAGCHASAGTAADTDWLQILILYDMLLALDPSPVIRLNRAIALAEVDGPAGALAEVDELGERLTGYHLFHATRAALLTRLGDSAGARAANERALTLTGNPAEQALLRTRLPD</sequence>
<dbReference type="PANTHER" id="PTHR47756">
    <property type="entry name" value="BLL6612 PROTEIN-RELATED"/>
    <property type="match status" value="1"/>
</dbReference>
<dbReference type="Gene3D" id="1.10.1740.10">
    <property type="match status" value="1"/>
</dbReference>
<keyword evidence="2" id="KW-0805">Transcription regulation</keyword>
<reference evidence="10" key="1">
    <citation type="journal article" date="2019" name="Int. J. Syst. Evol. Microbiol.">
        <title>The Global Catalogue of Microorganisms (GCM) 10K type strain sequencing project: providing services to taxonomists for standard genome sequencing and annotation.</title>
        <authorList>
            <consortium name="The Broad Institute Genomics Platform"/>
            <consortium name="The Broad Institute Genome Sequencing Center for Infectious Disease"/>
            <person name="Wu L."/>
            <person name="Ma J."/>
        </authorList>
    </citation>
    <scope>NUCLEOTIDE SEQUENCE [LARGE SCALE GENOMIC DNA]</scope>
    <source>
        <strain evidence="10">JCM 16929</strain>
    </source>
</reference>
<evidence type="ECO:0000313" key="9">
    <source>
        <dbReference type="EMBL" id="GAA3622568.1"/>
    </source>
</evidence>
<feature type="domain" description="RNA polymerase sigma factor 70 region 4 type 2" evidence="7">
    <location>
        <begin position="151"/>
        <end position="201"/>
    </location>
</feature>
<dbReference type="InterPro" id="IPR046531">
    <property type="entry name" value="DUF6596"/>
</dbReference>
<dbReference type="InterPro" id="IPR007627">
    <property type="entry name" value="RNA_pol_sigma70_r2"/>
</dbReference>
<dbReference type="InterPro" id="IPR013324">
    <property type="entry name" value="RNA_pol_sigma_r3/r4-like"/>
</dbReference>
<evidence type="ECO:0000256" key="1">
    <source>
        <dbReference type="ARBA" id="ARBA00010641"/>
    </source>
</evidence>
<gene>
    <name evidence="9" type="ORF">GCM10022236_26190</name>
</gene>
<dbReference type="SUPFAM" id="SSF48452">
    <property type="entry name" value="TPR-like"/>
    <property type="match status" value="1"/>
</dbReference>
<evidence type="ECO:0000256" key="3">
    <source>
        <dbReference type="ARBA" id="ARBA00023082"/>
    </source>
</evidence>
<keyword evidence="3" id="KW-0731">Sigma factor</keyword>
<feature type="domain" description="DUF6596" evidence="8">
    <location>
        <begin position="219"/>
        <end position="315"/>
    </location>
</feature>
<evidence type="ECO:0000259" key="7">
    <source>
        <dbReference type="Pfam" id="PF08281"/>
    </source>
</evidence>
<accession>A0ABP6ZYT2</accession>